<protein>
    <recommendedName>
        <fullName evidence="1">PiggyBac transposable element-derived protein domain-containing protein</fullName>
    </recommendedName>
</protein>
<keyword evidence="3" id="KW-1185">Reference proteome</keyword>
<dbReference type="Proteomes" id="UP000014680">
    <property type="component" value="Unassembled WGS sequence"/>
</dbReference>
<dbReference type="PANTHER" id="PTHR46599:SF6">
    <property type="entry name" value="DUAL SPECIFICITY PHOSPHATASE 26"/>
    <property type="match status" value="1"/>
</dbReference>
<sequence>NLFPTTTRRKSWCCCLPPATTRMMLSQWRPPSFVGGKQQVVHKPQPIIDYNHKMGGVDTADQMVRYYSCRRKTYRWNIRVLYDMIDTAAFNGYKTYSAFNKGDRIEYLNKLSGALMAYN</sequence>
<feature type="non-terminal residue" evidence="2">
    <location>
        <position position="1"/>
    </location>
</feature>
<proteinExistence type="predicted"/>
<dbReference type="VEuPathDB" id="AmoebaDB:EIN_007160"/>
<dbReference type="AlphaFoldDB" id="L7FK80"/>
<dbReference type="KEGG" id="eiv:EIN_007160"/>
<reference evidence="2 3" key="1">
    <citation type="submission" date="2012-10" db="EMBL/GenBank/DDBJ databases">
        <authorList>
            <person name="Zafar N."/>
            <person name="Inman J."/>
            <person name="Hall N."/>
            <person name="Lorenzi H."/>
            <person name="Caler E."/>
        </authorList>
    </citation>
    <scope>NUCLEOTIDE SEQUENCE [LARGE SCALE GENOMIC DNA]</scope>
    <source>
        <strain evidence="2 3">IP1</strain>
    </source>
</reference>
<dbReference type="EMBL" id="KB207023">
    <property type="protein sequence ID" value="ELP85995.1"/>
    <property type="molecule type" value="Genomic_DNA"/>
</dbReference>
<dbReference type="RefSeq" id="XP_004185341.1">
    <property type="nucleotide sequence ID" value="XM_004185293.1"/>
</dbReference>
<organism evidence="2 3">
    <name type="scientific">Entamoeba invadens IP1</name>
    <dbReference type="NCBI Taxonomy" id="370355"/>
    <lineage>
        <taxon>Eukaryota</taxon>
        <taxon>Amoebozoa</taxon>
        <taxon>Evosea</taxon>
        <taxon>Archamoebae</taxon>
        <taxon>Mastigamoebida</taxon>
        <taxon>Entamoebidae</taxon>
        <taxon>Entamoeba</taxon>
    </lineage>
</organism>
<dbReference type="OrthoDB" id="123207at2759"/>
<evidence type="ECO:0000259" key="1">
    <source>
        <dbReference type="Pfam" id="PF13843"/>
    </source>
</evidence>
<dbReference type="PANTHER" id="PTHR46599">
    <property type="entry name" value="PIGGYBAC TRANSPOSABLE ELEMENT-DERIVED PROTEIN 4"/>
    <property type="match status" value="1"/>
</dbReference>
<dbReference type="Pfam" id="PF13843">
    <property type="entry name" value="DDE_Tnp_1_7"/>
    <property type="match status" value="1"/>
</dbReference>
<feature type="domain" description="PiggyBac transposable element-derived protein" evidence="1">
    <location>
        <begin position="38"/>
        <end position="93"/>
    </location>
</feature>
<dbReference type="InterPro" id="IPR029526">
    <property type="entry name" value="PGBD"/>
</dbReference>
<accession>L7FK80</accession>
<gene>
    <name evidence="2" type="ORF">EIN_007160</name>
</gene>
<name>L7FK80_ENTIV</name>
<evidence type="ECO:0000313" key="3">
    <source>
        <dbReference type="Proteomes" id="UP000014680"/>
    </source>
</evidence>
<dbReference type="GeneID" id="14884973"/>
<evidence type="ECO:0000313" key="2">
    <source>
        <dbReference type="EMBL" id="ELP85995.1"/>
    </source>
</evidence>